<proteinExistence type="predicted"/>
<evidence type="ECO:0008006" key="4">
    <source>
        <dbReference type="Google" id="ProtNLM"/>
    </source>
</evidence>
<reference evidence="2 3" key="1">
    <citation type="submission" date="2024-10" db="EMBL/GenBank/DDBJ databases">
        <title>The Natural Products Discovery Center: Release of the First 8490 Sequenced Strains for Exploring Actinobacteria Biosynthetic Diversity.</title>
        <authorList>
            <person name="Kalkreuter E."/>
            <person name="Kautsar S.A."/>
            <person name="Yang D."/>
            <person name="Bader C.D."/>
            <person name="Teijaro C.N."/>
            <person name="Fluegel L."/>
            <person name="Davis C.M."/>
            <person name="Simpson J.R."/>
            <person name="Lauterbach L."/>
            <person name="Steele A.D."/>
            <person name="Gui C."/>
            <person name="Meng S."/>
            <person name="Li G."/>
            <person name="Viehrig K."/>
            <person name="Ye F."/>
            <person name="Su P."/>
            <person name="Kiefer A.F."/>
            <person name="Nichols A."/>
            <person name="Cepeda A.J."/>
            <person name="Yan W."/>
            <person name="Fan B."/>
            <person name="Jiang Y."/>
            <person name="Adhikari A."/>
            <person name="Zheng C.-J."/>
            <person name="Schuster L."/>
            <person name="Cowan T.M."/>
            <person name="Smanski M.J."/>
            <person name="Chevrette M.G."/>
            <person name="De Carvalho L.P.S."/>
            <person name="Shen B."/>
        </authorList>
    </citation>
    <scope>NUCLEOTIDE SEQUENCE [LARGE SCALE GENOMIC DNA]</scope>
    <source>
        <strain evidence="2 3">NPDC017990</strain>
    </source>
</reference>
<accession>A0ABW7QQC5</accession>
<evidence type="ECO:0000256" key="1">
    <source>
        <dbReference type="SAM" id="Phobius"/>
    </source>
</evidence>
<keyword evidence="1" id="KW-1133">Transmembrane helix</keyword>
<keyword evidence="1" id="KW-0472">Membrane</keyword>
<dbReference type="EMBL" id="JBIRGQ010000003">
    <property type="protein sequence ID" value="MFH8546962.1"/>
    <property type="molecule type" value="Genomic_DNA"/>
</dbReference>
<evidence type="ECO:0000313" key="3">
    <source>
        <dbReference type="Proteomes" id="UP001610818"/>
    </source>
</evidence>
<dbReference type="Proteomes" id="UP001610818">
    <property type="component" value="Unassembled WGS sequence"/>
</dbReference>
<keyword evidence="1" id="KW-0812">Transmembrane</keyword>
<sequence>MDNTAAQTPGSATRRGLNIWMILCLVLAAVVLGVGGFLAGRAGATSGDDTGGEDCSKLLRVAERLRGEIQRLETAEDQDDWLLGVRTRAYLITQNPDCFTAEARAKARATLDEYKRG</sequence>
<keyword evidence="3" id="KW-1185">Reference proteome</keyword>
<feature type="transmembrane region" description="Helical" evidence="1">
    <location>
        <begin position="19"/>
        <end position="39"/>
    </location>
</feature>
<protein>
    <recommendedName>
        <fullName evidence="4">Secreted protein</fullName>
    </recommendedName>
</protein>
<gene>
    <name evidence="2" type="ORF">ACH4F9_18340</name>
</gene>
<dbReference type="RefSeq" id="WP_397712791.1">
    <property type="nucleotide sequence ID" value="NZ_JBIRGN010000003.1"/>
</dbReference>
<name>A0ABW7QQC5_9ACTN</name>
<organism evidence="2 3">
    <name type="scientific">Streptomyces longisporoflavus</name>
    <dbReference type="NCBI Taxonomy" id="28044"/>
    <lineage>
        <taxon>Bacteria</taxon>
        <taxon>Bacillati</taxon>
        <taxon>Actinomycetota</taxon>
        <taxon>Actinomycetes</taxon>
        <taxon>Kitasatosporales</taxon>
        <taxon>Streptomycetaceae</taxon>
        <taxon>Streptomyces</taxon>
    </lineage>
</organism>
<comment type="caution">
    <text evidence="2">The sequence shown here is derived from an EMBL/GenBank/DDBJ whole genome shotgun (WGS) entry which is preliminary data.</text>
</comment>
<evidence type="ECO:0000313" key="2">
    <source>
        <dbReference type="EMBL" id="MFH8546962.1"/>
    </source>
</evidence>